<proteinExistence type="predicted"/>
<keyword evidence="3" id="KW-1185">Reference proteome</keyword>
<feature type="region of interest" description="Disordered" evidence="1">
    <location>
        <begin position="1"/>
        <end position="34"/>
    </location>
</feature>
<sequence length="120" mass="12242">MEGTNNFVHLNDPGNLTKIGTSGYGDGAEGEGGSTKNFLTRAEEGGNQLVGRAGNTAQTISATTALSSAHLAKHLADQAVRAVLTEKEGLTGDEEAEQGQQGATSAAESFVTAVNKPINI</sequence>
<dbReference type="AlphaFoldDB" id="A0AA46YJT8"/>
<name>A0AA46YJT8_9ACTN</name>
<dbReference type="EMBL" id="CP094970">
    <property type="protein sequence ID" value="UYM04935.1"/>
    <property type="molecule type" value="Genomic_DNA"/>
</dbReference>
<organism evidence="2 3">
    <name type="scientific">Solicola gregarius</name>
    <dbReference type="NCBI Taxonomy" id="2908642"/>
    <lineage>
        <taxon>Bacteria</taxon>
        <taxon>Bacillati</taxon>
        <taxon>Actinomycetota</taxon>
        <taxon>Actinomycetes</taxon>
        <taxon>Propionibacteriales</taxon>
        <taxon>Nocardioidaceae</taxon>
        <taxon>Solicola</taxon>
    </lineage>
</organism>
<dbReference type="KEGG" id="sgrg:L0C25_20805"/>
<dbReference type="Proteomes" id="UP001164390">
    <property type="component" value="Chromosome"/>
</dbReference>
<reference evidence="2" key="1">
    <citation type="submission" date="2022-01" db="EMBL/GenBank/DDBJ databases">
        <title>Nocardioidaceae gen. sp. A5X3R13.</title>
        <authorList>
            <person name="Lopez Marin M.A."/>
            <person name="Uhlik O."/>
        </authorList>
    </citation>
    <scope>NUCLEOTIDE SEQUENCE</scope>
    <source>
        <strain evidence="2">A5X3R13</strain>
    </source>
</reference>
<accession>A0AA46YJT8</accession>
<evidence type="ECO:0000256" key="1">
    <source>
        <dbReference type="SAM" id="MobiDB-lite"/>
    </source>
</evidence>
<evidence type="ECO:0000313" key="3">
    <source>
        <dbReference type="Proteomes" id="UP001164390"/>
    </source>
</evidence>
<dbReference type="RefSeq" id="WP_271633698.1">
    <property type="nucleotide sequence ID" value="NZ_CP094970.1"/>
</dbReference>
<gene>
    <name evidence="2" type="ORF">L0C25_20805</name>
</gene>
<evidence type="ECO:0000313" key="2">
    <source>
        <dbReference type="EMBL" id="UYM04935.1"/>
    </source>
</evidence>
<feature type="compositionally biased region" description="Gly residues" evidence="1">
    <location>
        <begin position="22"/>
        <end position="33"/>
    </location>
</feature>
<protein>
    <submittedName>
        <fullName evidence="2">Uncharacterized protein</fullName>
    </submittedName>
</protein>